<sequence length="53" mass="5958">MGKSVLLIEPTNRIEALTSCLGQTDIGNMQAIGDISREFYENIKRTTRFPKSL</sequence>
<protein>
    <submittedName>
        <fullName evidence="1">Uncharacterized protein</fullName>
    </submittedName>
</protein>
<name>A0A1G9JN06_9FLAO</name>
<evidence type="ECO:0000313" key="2">
    <source>
        <dbReference type="Proteomes" id="UP000199440"/>
    </source>
</evidence>
<dbReference type="STRING" id="192904.SAMN04488514_101629"/>
<gene>
    <name evidence="1" type="ORF">SAMN04488514_101629</name>
</gene>
<evidence type="ECO:0000313" key="1">
    <source>
        <dbReference type="EMBL" id="SDL38831.1"/>
    </source>
</evidence>
<dbReference type="AlphaFoldDB" id="A0A1G9JN06"/>
<dbReference type="Proteomes" id="UP000199440">
    <property type="component" value="Unassembled WGS sequence"/>
</dbReference>
<reference evidence="1 2" key="1">
    <citation type="submission" date="2016-10" db="EMBL/GenBank/DDBJ databases">
        <authorList>
            <person name="de Groot N.N."/>
        </authorList>
    </citation>
    <scope>NUCLEOTIDE SEQUENCE [LARGE SCALE GENOMIC DNA]</scope>
    <source>
        <strain evidence="1 2">DSM 19886</strain>
    </source>
</reference>
<proteinExistence type="predicted"/>
<accession>A0A1G9JN06</accession>
<keyword evidence="2" id="KW-1185">Reference proteome</keyword>
<dbReference type="RefSeq" id="WP_218129526.1">
    <property type="nucleotide sequence ID" value="NZ_FNGV01000001.1"/>
</dbReference>
<organism evidence="1 2">
    <name type="scientific">Kriegella aquimaris</name>
    <dbReference type="NCBI Taxonomy" id="192904"/>
    <lineage>
        <taxon>Bacteria</taxon>
        <taxon>Pseudomonadati</taxon>
        <taxon>Bacteroidota</taxon>
        <taxon>Flavobacteriia</taxon>
        <taxon>Flavobacteriales</taxon>
        <taxon>Flavobacteriaceae</taxon>
        <taxon>Kriegella</taxon>
    </lineage>
</organism>
<dbReference type="EMBL" id="FNGV01000001">
    <property type="protein sequence ID" value="SDL38831.1"/>
    <property type="molecule type" value="Genomic_DNA"/>
</dbReference>